<evidence type="ECO:0008006" key="4">
    <source>
        <dbReference type="Google" id="ProtNLM"/>
    </source>
</evidence>
<keyword evidence="1" id="KW-0175">Coiled coil</keyword>
<proteinExistence type="predicted"/>
<evidence type="ECO:0000313" key="2">
    <source>
        <dbReference type="EMBL" id="CAF3875934.1"/>
    </source>
</evidence>
<organism evidence="2 3">
    <name type="scientific">Adineta steineri</name>
    <dbReference type="NCBI Taxonomy" id="433720"/>
    <lineage>
        <taxon>Eukaryota</taxon>
        <taxon>Metazoa</taxon>
        <taxon>Spiralia</taxon>
        <taxon>Gnathifera</taxon>
        <taxon>Rotifera</taxon>
        <taxon>Eurotatoria</taxon>
        <taxon>Bdelloidea</taxon>
        <taxon>Adinetida</taxon>
        <taxon>Adinetidae</taxon>
        <taxon>Adineta</taxon>
    </lineage>
</organism>
<name>A0A819G8T4_9BILA</name>
<dbReference type="InterPro" id="IPR011042">
    <property type="entry name" value="6-blade_b-propeller_TolB-like"/>
</dbReference>
<gene>
    <name evidence="2" type="ORF">KXQ929_LOCUS21482</name>
</gene>
<sequence length="230" mass="27026">MAMASNKTRCFTCNKKQPTYTCEGCSQRFCLMDLTKHRQILNYELDQITNDYNQFKQEINEQQLNTYDLSLFDEINQWEIDSIEKIKQKAEDCREIVVKSSQTYIGKKFNDLRKQIEQIHKGNDFNEINLEYLRNQLMKVTQELNNLSNMSIQQDSKSFINEISIIFSKKPGWGKWEQNPITVAGGNGSGQELNQLSRPFGIFIDENKNIFIADHRNDRIVEWKYNAKEG</sequence>
<feature type="non-terminal residue" evidence="2">
    <location>
        <position position="1"/>
    </location>
</feature>
<accession>A0A819G8T4</accession>
<comment type="caution">
    <text evidence="2">The sequence shown here is derived from an EMBL/GenBank/DDBJ whole genome shotgun (WGS) entry which is preliminary data.</text>
</comment>
<dbReference type="Gene3D" id="2.120.10.30">
    <property type="entry name" value="TolB, C-terminal domain"/>
    <property type="match status" value="1"/>
</dbReference>
<reference evidence="2" key="1">
    <citation type="submission" date="2021-02" db="EMBL/GenBank/DDBJ databases">
        <authorList>
            <person name="Nowell W R."/>
        </authorList>
    </citation>
    <scope>NUCLEOTIDE SEQUENCE</scope>
</reference>
<dbReference type="AlphaFoldDB" id="A0A819G8T4"/>
<evidence type="ECO:0000313" key="3">
    <source>
        <dbReference type="Proteomes" id="UP000663868"/>
    </source>
</evidence>
<evidence type="ECO:0000256" key="1">
    <source>
        <dbReference type="SAM" id="Coils"/>
    </source>
</evidence>
<feature type="coiled-coil region" evidence="1">
    <location>
        <begin position="38"/>
        <end position="65"/>
    </location>
</feature>
<dbReference type="EMBL" id="CAJOBB010001576">
    <property type="protein sequence ID" value="CAF3875934.1"/>
    <property type="molecule type" value="Genomic_DNA"/>
</dbReference>
<dbReference type="Proteomes" id="UP000663868">
    <property type="component" value="Unassembled WGS sequence"/>
</dbReference>
<protein>
    <recommendedName>
        <fullName evidence="4">B box-type domain-containing protein</fullName>
    </recommendedName>
</protein>